<dbReference type="Pfam" id="PF04592">
    <property type="entry name" value="SelP_N"/>
    <property type="match status" value="1"/>
</dbReference>
<organism evidence="9 10">
    <name type="scientific">Ranitomeya imitator</name>
    <name type="common">mimic poison frog</name>
    <dbReference type="NCBI Taxonomy" id="111125"/>
    <lineage>
        <taxon>Eukaryota</taxon>
        <taxon>Metazoa</taxon>
        <taxon>Chordata</taxon>
        <taxon>Craniata</taxon>
        <taxon>Vertebrata</taxon>
        <taxon>Euteleostomi</taxon>
        <taxon>Amphibia</taxon>
        <taxon>Batrachia</taxon>
        <taxon>Anura</taxon>
        <taxon>Neobatrachia</taxon>
        <taxon>Hyloidea</taxon>
        <taxon>Dendrobatidae</taxon>
        <taxon>Dendrobatinae</taxon>
        <taxon>Ranitomeya</taxon>
    </lineage>
</organism>
<protein>
    <recommendedName>
        <fullName evidence="8">Selenoprotein P N-terminal domain-containing protein</fullName>
    </recommendedName>
</protein>
<evidence type="ECO:0000256" key="6">
    <source>
        <dbReference type="SAM" id="MobiDB-lite"/>
    </source>
</evidence>
<evidence type="ECO:0000256" key="2">
    <source>
        <dbReference type="ARBA" id="ARBA00022525"/>
    </source>
</evidence>
<evidence type="ECO:0000259" key="8">
    <source>
        <dbReference type="Pfam" id="PF04592"/>
    </source>
</evidence>
<keyword evidence="4" id="KW-0712">Selenocysteine</keyword>
<evidence type="ECO:0000313" key="9">
    <source>
        <dbReference type="EMBL" id="CAJ0953889.1"/>
    </source>
</evidence>
<reference evidence="9" key="1">
    <citation type="submission" date="2023-07" db="EMBL/GenBank/DDBJ databases">
        <authorList>
            <person name="Stuckert A."/>
        </authorList>
    </citation>
    <scope>NUCLEOTIDE SEQUENCE</scope>
</reference>
<keyword evidence="2" id="KW-0964">Secreted</keyword>
<comment type="subcellular location">
    <subcellularLocation>
        <location evidence="1">Secreted</location>
    </subcellularLocation>
</comment>
<evidence type="ECO:0000256" key="5">
    <source>
        <dbReference type="ARBA" id="ARBA00023180"/>
    </source>
</evidence>
<dbReference type="PANTHER" id="PTHR10105:SF4">
    <property type="entry name" value="SELENOPROTEIN P2"/>
    <property type="match status" value="1"/>
</dbReference>
<proteinExistence type="predicted"/>
<name>A0ABN9M4T8_9NEOB</name>
<feature type="domain" description="Selenoprotein P N-terminal" evidence="8">
    <location>
        <begin position="24"/>
        <end position="205"/>
    </location>
</feature>
<evidence type="ECO:0000256" key="7">
    <source>
        <dbReference type="SAM" id="SignalP"/>
    </source>
</evidence>
<accession>A0ABN9M4T8</accession>
<evidence type="ECO:0000256" key="1">
    <source>
        <dbReference type="ARBA" id="ARBA00004613"/>
    </source>
</evidence>
<feature type="region of interest" description="Disordered" evidence="6">
    <location>
        <begin position="193"/>
        <end position="216"/>
    </location>
</feature>
<dbReference type="PANTHER" id="PTHR10105">
    <property type="entry name" value="SELENOPROTEIN P"/>
    <property type="match status" value="1"/>
</dbReference>
<dbReference type="InterPro" id="IPR037941">
    <property type="entry name" value="SeP"/>
</dbReference>
<feature type="signal peptide" evidence="7">
    <location>
        <begin position="1"/>
        <end position="21"/>
    </location>
</feature>
<comment type="caution">
    <text evidence="9">The sequence shown here is derived from an EMBL/GenBank/DDBJ whole genome shotgun (WGS) entry which is preliminary data.</text>
</comment>
<keyword evidence="5" id="KW-0325">Glycoprotein</keyword>
<dbReference type="InterPro" id="IPR007671">
    <property type="entry name" value="Selenoprotein-P_N"/>
</dbReference>
<gene>
    <name evidence="9" type="ORF">RIMI_LOCUS14482020</name>
</gene>
<evidence type="ECO:0000313" key="10">
    <source>
        <dbReference type="Proteomes" id="UP001176940"/>
    </source>
</evidence>
<keyword evidence="10" id="KW-1185">Reference proteome</keyword>
<keyword evidence="3 7" id="KW-0732">Signal</keyword>
<feature type="chain" id="PRO_5046690492" description="Selenoprotein P N-terminal domain-containing protein" evidence="7">
    <location>
        <begin position="22"/>
        <end position="216"/>
    </location>
</feature>
<evidence type="ECO:0000256" key="4">
    <source>
        <dbReference type="ARBA" id="ARBA00022933"/>
    </source>
</evidence>
<dbReference type="Proteomes" id="UP001176940">
    <property type="component" value="Unassembled WGS sequence"/>
</dbReference>
<dbReference type="EMBL" id="CAUEEQ010037433">
    <property type="protein sequence ID" value="CAJ0953889.1"/>
    <property type="molecule type" value="Genomic_DNA"/>
</dbReference>
<sequence length="216" mass="24348">MKGSSLFIASLLGLLVVVSSAHNETSFCKPPPRWSIGDEEPMGRSVGQVTVLALLQASCGFCLTQAANMGPLRDKLEDRGLANISYIIVNDQSFLSKLMLPELKRRAPAGIPVYEQLPNQEDVWEILNGDKDDFLIYDRCGRLTFHIRLPLSYLHYPYVEAAIISTYYEDYCQNCSFYANITKVNETLGNNTTDVKTEQRSETGTPCSRKRQKPWK</sequence>
<evidence type="ECO:0000256" key="3">
    <source>
        <dbReference type="ARBA" id="ARBA00022729"/>
    </source>
</evidence>